<evidence type="ECO:0000313" key="2">
    <source>
        <dbReference type="EMBL" id="BCR03567.1"/>
    </source>
</evidence>
<evidence type="ECO:0000259" key="1">
    <source>
        <dbReference type="Pfam" id="PF00578"/>
    </source>
</evidence>
<gene>
    <name evidence="2" type="ORF">DESUT3_06360</name>
</gene>
<dbReference type="Pfam" id="PF00578">
    <property type="entry name" value="AhpC-TSA"/>
    <property type="match status" value="1"/>
</dbReference>
<sequence length="127" mass="14160">MGELVRIEPQLLELGYQILAVSADKPEFLKQSQQKHKPNYRLLSDSDMQAAQAFGIAFQVDTATYRKYQEFGVDLEEASGRTHHLLPVPTAFVVGSDGTIRFSYANPDYKTRVDSEVLLAAARAALK</sequence>
<keyword evidence="3" id="KW-1185">Reference proteome</keyword>
<dbReference type="SUPFAM" id="SSF52833">
    <property type="entry name" value="Thioredoxin-like"/>
    <property type="match status" value="1"/>
</dbReference>
<dbReference type="Proteomes" id="UP001319827">
    <property type="component" value="Chromosome"/>
</dbReference>
<evidence type="ECO:0000313" key="3">
    <source>
        <dbReference type="Proteomes" id="UP001319827"/>
    </source>
</evidence>
<protein>
    <recommendedName>
        <fullName evidence="1">Alkyl hydroperoxide reductase subunit C/ Thiol specific antioxidant domain-containing protein</fullName>
    </recommendedName>
</protein>
<dbReference type="InterPro" id="IPR000866">
    <property type="entry name" value="AhpC/TSA"/>
</dbReference>
<dbReference type="Gene3D" id="3.40.30.10">
    <property type="entry name" value="Glutaredoxin"/>
    <property type="match status" value="1"/>
</dbReference>
<accession>A0ABM8HPE9</accession>
<proteinExistence type="predicted"/>
<dbReference type="InterPro" id="IPR036249">
    <property type="entry name" value="Thioredoxin-like_sf"/>
</dbReference>
<feature type="domain" description="Alkyl hydroperoxide reductase subunit C/ Thiol specific antioxidant" evidence="1">
    <location>
        <begin position="8"/>
        <end position="102"/>
    </location>
</feature>
<dbReference type="EMBL" id="AP024355">
    <property type="protein sequence ID" value="BCR03567.1"/>
    <property type="molecule type" value="Genomic_DNA"/>
</dbReference>
<reference evidence="2 3" key="1">
    <citation type="journal article" date="2016" name="C (Basel)">
        <title>Selective Growth of and Electricity Production by Marine Exoelectrogenic Bacteria in Self-Aggregated Hydrogel of Microbially Reduced Graphene Oxide.</title>
        <authorList>
            <person name="Yoshida N."/>
            <person name="Goto Y."/>
            <person name="Miyata Y."/>
        </authorList>
    </citation>
    <scope>NUCLEOTIDE SEQUENCE [LARGE SCALE GENOMIC DNA]</scope>
    <source>
        <strain evidence="2 3">NIT-T3</strain>
    </source>
</reference>
<organism evidence="2 3">
    <name type="scientific">Desulfuromonas versatilis</name>
    <dbReference type="NCBI Taxonomy" id="2802975"/>
    <lineage>
        <taxon>Bacteria</taxon>
        <taxon>Pseudomonadati</taxon>
        <taxon>Thermodesulfobacteriota</taxon>
        <taxon>Desulfuromonadia</taxon>
        <taxon>Desulfuromonadales</taxon>
        <taxon>Desulfuromonadaceae</taxon>
        <taxon>Desulfuromonas</taxon>
    </lineage>
</organism>
<name>A0ABM8HPE9_9BACT</name>
<reference evidence="2 3" key="2">
    <citation type="journal article" date="2021" name="Int. J. Syst. Evol. Microbiol.">
        <title>Isolation and Polyphasic Characterization of Desulfuromonas versatilis sp. Nov., an Electrogenic Bacteria Capable of Versatile Metabolism Isolated from a Graphene Oxide-Reducing Enrichment Culture.</title>
        <authorList>
            <person name="Xie L."/>
            <person name="Yoshida N."/>
            <person name="Ishii S."/>
            <person name="Meng L."/>
        </authorList>
    </citation>
    <scope>NUCLEOTIDE SEQUENCE [LARGE SCALE GENOMIC DNA]</scope>
    <source>
        <strain evidence="2 3">NIT-T3</strain>
    </source>
</reference>